<accession>A0A0K1JE76</accession>
<dbReference type="GO" id="GO:0003677">
    <property type="term" value="F:DNA binding"/>
    <property type="evidence" value="ECO:0007669"/>
    <property type="project" value="UniProtKB-KW"/>
</dbReference>
<evidence type="ECO:0000256" key="3">
    <source>
        <dbReference type="ARBA" id="ARBA00023163"/>
    </source>
</evidence>
<dbReference type="RefSeq" id="WP_052589447.1">
    <property type="nucleotide sequence ID" value="NZ_CP011112.1"/>
</dbReference>
<evidence type="ECO:0000256" key="1">
    <source>
        <dbReference type="ARBA" id="ARBA00023015"/>
    </source>
</evidence>
<dbReference type="PROSITE" id="PS01117">
    <property type="entry name" value="HTH_MARR_1"/>
    <property type="match status" value="1"/>
</dbReference>
<dbReference type="GO" id="GO:0003700">
    <property type="term" value="F:DNA-binding transcription factor activity"/>
    <property type="evidence" value="ECO:0007669"/>
    <property type="project" value="InterPro"/>
</dbReference>
<keyword evidence="1" id="KW-0805">Transcription regulation</keyword>
<dbReference type="PANTHER" id="PTHR42756">
    <property type="entry name" value="TRANSCRIPTIONAL REGULATOR, MARR"/>
    <property type="match status" value="1"/>
</dbReference>
<gene>
    <name evidence="5" type="ORF">VV02_01775</name>
</gene>
<name>A0A0K1JE76_9MICO</name>
<dbReference type="Gene3D" id="1.10.10.10">
    <property type="entry name" value="Winged helix-like DNA-binding domain superfamily/Winged helix DNA-binding domain"/>
    <property type="match status" value="1"/>
</dbReference>
<dbReference type="PANTHER" id="PTHR42756:SF1">
    <property type="entry name" value="TRANSCRIPTIONAL REPRESSOR OF EMRAB OPERON"/>
    <property type="match status" value="1"/>
</dbReference>
<dbReference type="AlphaFoldDB" id="A0A0K1JE76"/>
<keyword evidence="6" id="KW-1185">Reference proteome</keyword>
<dbReference type="CDD" id="cd00090">
    <property type="entry name" value="HTH_ARSR"/>
    <property type="match status" value="1"/>
</dbReference>
<dbReference type="InterPro" id="IPR000835">
    <property type="entry name" value="HTH_MarR-typ"/>
</dbReference>
<evidence type="ECO:0000313" key="6">
    <source>
        <dbReference type="Proteomes" id="UP000066480"/>
    </source>
</evidence>
<evidence type="ECO:0000313" key="5">
    <source>
        <dbReference type="EMBL" id="AKU14890.1"/>
    </source>
</evidence>
<dbReference type="STRING" id="571913.VV02_01775"/>
<dbReference type="SUPFAM" id="SSF46785">
    <property type="entry name" value="Winged helix' DNA-binding domain"/>
    <property type="match status" value="1"/>
</dbReference>
<keyword evidence="2" id="KW-0238">DNA-binding</keyword>
<dbReference type="EMBL" id="CP011112">
    <property type="protein sequence ID" value="AKU14890.1"/>
    <property type="molecule type" value="Genomic_DNA"/>
</dbReference>
<proteinExistence type="predicted"/>
<dbReference type="Proteomes" id="UP000066480">
    <property type="component" value="Chromosome"/>
</dbReference>
<evidence type="ECO:0000259" key="4">
    <source>
        <dbReference type="PROSITE" id="PS50995"/>
    </source>
</evidence>
<dbReference type="InterPro" id="IPR036390">
    <property type="entry name" value="WH_DNA-bd_sf"/>
</dbReference>
<dbReference type="KEGG" id="lmoi:VV02_01775"/>
<dbReference type="InterPro" id="IPR011991">
    <property type="entry name" value="ArsR-like_HTH"/>
</dbReference>
<dbReference type="InterPro" id="IPR023187">
    <property type="entry name" value="Tscrpt_reg_MarR-type_CS"/>
</dbReference>
<dbReference type="PROSITE" id="PS50995">
    <property type="entry name" value="HTH_MARR_2"/>
    <property type="match status" value="1"/>
</dbReference>
<dbReference type="Pfam" id="PF12802">
    <property type="entry name" value="MarR_2"/>
    <property type="match status" value="1"/>
</dbReference>
<evidence type="ECO:0000256" key="2">
    <source>
        <dbReference type="ARBA" id="ARBA00023125"/>
    </source>
</evidence>
<dbReference type="SMART" id="SM00347">
    <property type="entry name" value="HTH_MARR"/>
    <property type="match status" value="1"/>
</dbReference>
<reference evidence="5 6" key="1">
    <citation type="submission" date="2015-03" db="EMBL/GenBank/DDBJ databases">
        <title>Luteipulveratus halotolerans sp. nov., a novel actinobacterium (Dermacoccaceae) from Sarawak, Malaysia.</title>
        <authorList>
            <person name="Juboi H."/>
            <person name="Basik A."/>
            <person name="Shamsul S.S."/>
            <person name="Arnold P."/>
            <person name="Schmitt E.K."/>
            <person name="Sanglier J.-J."/>
            <person name="Yeo T."/>
        </authorList>
    </citation>
    <scope>NUCLEOTIDE SEQUENCE [LARGE SCALE GENOMIC DNA]</scope>
    <source>
        <strain evidence="5 6">MN07-A0370</strain>
    </source>
</reference>
<organism evidence="5 6">
    <name type="scientific">Luteipulveratus mongoliensis</name>
    <dbReference type="NCBI Taxonomy" id="571913"/>
    <lineage>
        <taxon>Bacteria</taxon>
        <taxon>Bacillati</taxon>
        <taxon>Actinomycetota</taxon>
        <taxon>Actinomycetes</taxon>
        <taxon>Micrococcales</taxon>
        <taxon>Dermacoccaceae</taxon>
        <taxon>Luteipulveratus</taxon>
    </lineage>
</organism>
<dbReference type="PRINTS" id="PR00598">
    <property type="entry name" value="HTHMARR"/>
</dbReference>
<keyword evidence="3" id="KW-0804">Transcription</keyword>
<feature type="domain" description="HTH marR-type" evidence="4">
    <location>
        <begin position="10"/>
        <end position="142"/>
    </location>
</feature>
<protein>
    <submittedName>
        <fullName evidence="5">MarR family transcriptional regulator</fullName>
    </submittedName>
</protein>
<dbReference type="InterPro" id="IPR036388">
    <property type="entry name" value="WH-like_DNA-bd_sf"/>
</dbReference>
<sequence length="153" mass="16675">MTDDLSAGERYPVGFAIFGLARTHRALAASMLREMGLFPGQEIMLMQLWDNDGQSQNALGRTLGLDHSTIAKSVKRMADAGLVTRARSTTDGRVTVVSLTDAGRALERRVDAMWARLEELTDAGATAEERAQFVALARKLELNLRADIGPLDC</sequence>